<dbReference type="EMBL" id="PYGA01000006">
    <property type="protein sequence ID" value="PSK98014.1"/>
    <property type="molecule type" value="Genomic_DNA"/>
</dbReference>
<feature type="transmembrane region" description="Helical" evidence="1">
    <location>
        <begin position="124"/>
        <end position="143"/>
    </location>
</feature>
<keyword evidence="1" id="KW-1133">Transmembrane helix</keyword>
<organism evidence="2 3">
    <name type="scientific">Murinocardiopsis flavida</name>
    <dbReference type="NCBI Taxonomy" id="645275"/>
    <lineage>
        <taxon>Bacteria</taxon>
        <taxon>Bacillati</taxon>
        <taxon>Actinomycetota</taxon>
        <taxon>Actinomycetes</taxon>
        <taxon>Streptosporangiales</taxon>
        <taxon>Nocardiopsidaceae</taxon>
        <taxon>Murinocardiopsis</taxon>
    </lineage>
</organism>
<keyword evidence="3" id="KW-1185">Reference proteome</keyword>
<sequence length="167" mass="17398">MAPLNTLVIVTLILLALGAAGVRRLRPWPVALRGGLAAMFVLTGTAHFIGLREELIAMVPPALPTPGLLVTVSGVLELAGAAGLLWTRTAPWAAAGLAGLLVAVFPANVYAALNDVTTAFSDELWPRTAMQAVFLAATLAVVGHHLRARRRERGTAAESRTPAPAGR</sequence>
<accession>A0A2P8DLB8</accession>
<protein>
    <submittedName>
        <fullName evidence="2">Putative membrane protein</fullName>
    </submittedName>
</protein>
<dbReference type="OrthoDB" id="129693at2"/>
<feature type="transmembrane region" description="Helical" evidence="1">
    <location>
        <begin position="30"/>
        <end position="51"/>
    </location>
</feature>
<dbReference type="AlphaFoldDB" id="A0A2P8DLB8"/>
<feature type="transmembrane region" description="Helical" evidence="1">
    <location>
        <begin position="63"/>
        <end position="85"/>
    </location>
</feature>
<reference evidence="2 3" key="1">
    <citation type="submission" date="2018-03" db="EMBL/GenBank/DDBJ databases">
        <title>Genomic Encyclopedia of Archaeal and Bacterial Type Strains, Phase II (KMG-II): from individual species to whole genera.</title>
        <authorList>
            <person name="Goeker M."/>
        </authorList>
    </citation>
    <scope>NUCLEOTIDE SEQUENCE [LARGE SCALE GENOMIC DNA]</scope>
    <source>
        <strain evidence="2 3">DSM 45312</strain>
    </source>
</reference>
<proteinExistence type="predicted"/>
<dbReference type="PANTHER" id="PTHR36974:SF1">
    <property type="entry name" value="DOXX FAMILY MEMBRANE PROTEIN"/>
    <property type="match status" value="1"/>
</dbReference>
<dbReference type="Proteomes" id="UP000240542">
    <property type="component" value="Unassembled WGS sequence"/>
</dbReference>
<keyword evidence="1" id="KW-0472">Membrane</keyword>
<evidence type="ECO:0000313" key="2">
    <source>
        <dbReference type="EMBL" id="PSK98014.1"/>
    </source>
</evidence>
<dbReference type="RefSeq" id="WP_106582761.1">
    <property type="nucleotide sequence ID" value="NZ_PYGA01000006.1"/>
</dbReference>
<evidence type="ECO:0000313" key="3">
    <source>
        <dbReference type="Proteomes" id="UP000240542"/>
    </source>
</evidence>
<feature type="transmembrane region" description="Helical" evidence="1">
    <location>
        <begin position="6"/>
        <end position="23"/>
    </location>
</feature>
<dbReference type="PANTHER" id="PTHR36974">
    <property type="entry name" value="MEMBRANE PROTEIN-RELATED"/>
    <property type="match status" value="1"/>
</dbReference>
<keyword evidence="1" id="KW-0812">Transmembrane</keyword>
<name>A0A2P8DLB8_9ACTN</name>
<evidence type="ECO:0000256" key="1">
    <source>
        <dbReference type="SAM" id="Phobius"/>
    </source>
</evidence>
<comment type="caution">
    <text evidence="2">The sequence shown here is derived from an EMBL/GenBank/DDBJ whole genome shotgun (WGS) entry which is preliminary data.</text>
</comment>
<feature type="transmembrane region" description="Helical" evidence="1">
    <location>
        <begin position="92"/>
        <end position="112"/>
    </location>
</feature>
<gene>
    <name evidence="2" type="ORF">CLV63_10662</name>
</gene>